<dbReference type="SMART" id="SM00014">
    <property type="entry name" value="acidPPc"/>
    <property type="match status" value="1"/>
</dbReference>
<reference evidence="5" key="1">
    <citation type="submission" date="2017-09" db="EMBL/GenBank/DDBJ databases">
        <title>Depth-based differentiation of microbial function through sediment-hosted aquifers and enrichment of novel symbionts in the deep terrestrial subsurface.</title>
        <authorList>
            <person name="Probst A.J."/>
            <person name="Ladd B."/>
            <person name="Jarett J.K."/>
            <person name="Geller-Mcgrath D.E."/>
            <person name="Sieber C.M.K."/>
            <person name="Emerson J.B."/>
            <person name="Anantharaman K."/>
            <person name="Thomas B.C."/>
            <person name="Malmstrom R."/>
            <person name="Stieglmeier M."/>
            <person name="Klingl A."/>
            <person name="Woyke T."/>
            <person name="Ryan C.M."/>
            <person name="Banfield J.F."/>
        </authorList>
    </citation>
    <scope>NUCLEOTIDE SEQUENCE [LARGE SCALE GENOMIC DNA]</scope>
</reference>
<feature type="transmembrane region" description="Helical" evidence="2">
    <location>
        <begin position="125"/>
        <end position="143"/>
    </location>
</feature>
<evidence type="ECO:0000259" key="3">
    <source>
        <dbReference type="SMART" id="SM00014"/>
    </source>
</evidence>
<feature type="region of interest" description="Disordered" evidence="1">
    <location>
        <begin position="171"/>
        <end position="196"/>
    </location>
</feature>
<dbReference type="PANTHER" id="PTHR14969">
    <property type="entry name" value="SPHINGOSINE-1-PHOSPHATE PHOSPHOHYDROLASE"/>
    <property type="match status" value="1"/>
</dbReference>
<feature type="transmembrane region" description="Helical" evidence="2">
    <location>
        <begin position="54"/>
        <end position="76"/>
    </location>
</feature>
<dbReference type="Pfam" id="PF01569">
    <property type="entry name" value="PAP2"/>
    <property type="match status" value="1"/>
</dbReference>
<dbReference type="Gene3D" id="1.20.144.10">
    <property type="entry name" value="Phosphatidic acid phosphatase type 2/haloperoxidase"/>
    <property type="match status" value="1"/>
</dbReference>
<dbReference type="InterPro" id="IPR000326">
    <property type="entry name" value="PAP2/HPO"/>
</dbReference>
<name>A0A2H0ULU8_9BACT</name>
<comment type="caution">
    <text evidence="4">The sequence shown here is derived from an EMBL/GenBank/DDBJ whole genome shotgun (WGS) entry which is preliminary data.</text>
</comment>
<feature type="domain" description="Phosphatidic acid phosphatase type 2/haloperoxidase" evidence="3">
    <location>
        <begin position="51"/>
        <end position="164"/>
    </location>
</feature>
<feature type="transmembrane region" description="Helical" evidence="2">
    <location>
        <begin position="149"/>
        <end position="167"/>
    </location>
</feature>
<feature type="compositionally biased region" description="Acidic residues" evidence="1">
    <location>
        <begin position="180"/>
        <end position="196"/>
    </location>
</feature>
<accession>A0A2H0ULU8</accession>
<dbReference type="EMBL" id="PFBD01000007">
    <property type="protein sequence ID" value="PIR87360.1"/>
    <property type="molecule type" value="Genomic_DNA"/>
</dbReference>
<dbReference type="Proteomes" id="UP000229526">
    <property type="component" value="Unassembled WGS sequence"/>
</dbReference>
<dbReference type="PANTHER" id="PTHR14969:SF13">
    <property type="entry name" value="AT30094P"/>
    <property type="match status" value="1"/>
</dbReference>
<evidence type="ECO:0000256" key="2">
    <source>
        <dbReference type="SAM" id="Phobius"/>
    </source>
</evidence>
<evidence type="ECO:0000256" key="1">
    <source>
        <dbReference type="SAM" id="MobiDB-lite"/>
    </source>
</evidence>
<evidence type="ECO:0000313" key="5">
    <source>
        <dbReference type="Proteomes" id="UP000229526"/>
    </source>
</evidence>
<keyword evidence="2" id="KW-0472">Membrane</keyword>
<dbReference type="AlphaFoldDB" id="A0A2H0ULU8"/>
<proteinExistence type="predicted"/>
<protein>
    <recommendedName>
        <fullName evidence="3">Phosphatidic acid phosphatase type 2/haloperoxidase domain-containing protein</fullName>
    </recommendedName>
</protein>
<gene>
    <name evidence="4" type="ORF">COU11_00840</name>
</gene>
<organism evidence="4 5">
    <name type="scientific">Candidatus Harrisonbacteria bacterium CG10_big_fil_rev_8_21_14_0_10_49_15</name>
    <dbReference type="NCBI Taxonomy" id="1974587"/>
    <lineage>
        <taxon>Bacteria</taxon>
        <taxon>Candidatus Harrisoniibacteriota</taxon>
    </lineage>
</organism>
<feature type="transmembrane region" description="Helical" evidence="2">
    <location>
        <begin position="20"/>
        <end position="42"/>
    </location>
</feature>
<keyword evidence="2" id="KW-1133">Transmembrane helix</keyword>
<dbReference type="SUPFAM" id="SSF48317">
    <property type="entry name" value="Acid phosphatase/Vanadium-dependent haloperoxidase"/>
    <property type="match status" value="1"/>
</dbReference>
<keyword evidence="2" id="KW-0812">Transmembrane</keyword>
<dbReference type="InterPro" id="IPR036938">
    <property type="entry name" value="PAP2/HPO_sf"/>
</dbReference>
<evidence type="ECO:0000313" key="4">
    <source>
        <dbReference type="EMBL" id="PIR87360.1"/>
    </source>
</evidence>
<sequence length="196" mass="22210">MDGDVQLITQFAGRWALLDFLGVFFATYVPIIIGLVFLIVLLTQKNRRYRAYVFFFWLFSTLLTSGVIEPLINFLFPRPRPFVTYELVPLIPMDSANPSFPSWHAVFLFTLATVVFLAMSRKWGAWLYILATLIGAARVFVGVHYPLDIIVGALIGFLIPVLVQLFLPSTDKPKPKTEPTEEVEVGETEEDGLNHE</sequence>
<feature type="transmembrane region" description="Helical" evidence="2">
    <location>
        <begin position="100"/>
        <end position="118"/>
    </location>
</feature>